<evidence type="ECO:0000256" key="10">
    <source>
        <dbReference type="ARBA" id="ARBA00022605"/>
    </source>
</evidence>
<evidence type="ECO:0000256" key="12">
    <source>
        <dbReference type="ARBA" id="ARBA00022898"/>
    </source>
</evidence>
<dbReference type="UniPathway" id="UPA00047">
    <property type="reaction ID" value="UER00058"/>
</dbReference>
<evidence type="ECO:0000256" key="13">
    <source>
        <dbReference type="ARBA" id="ARBA00023304"/>
    </source>
</evidence>
<dbReference type="AlphaFoldDB" id="A0A330LSI1"/>
<dbReference type="Proteomes" id="UP000250163">
    <property type="component" value="Chromosome MORIYA"/>
</dbReference>
<dbReference type="EMBL" id="LS483250">
    <property type="protein sequence ID" value="SQD79382.1"/>
    <property type="molecule type" value="Genomic_DNA"/>
</dbReference>
<dbReference type="InterPro" id="IPR043131">
    <property type="entry name" value="BCAT-like_N"/>
</dbReference>
<comment type="pathway">
    <text evidence="5 19">Amino-acid biosynthesis; L-leucine biosynthesis; L-leucine from 3-methyl-2-oxobutanoate: step 4/4.</text>
</comment>
<evidence type="ECO:0000256" key="4">
    <source>
        <dbReference type="ARBA" id="ARBA00004931"/>
    </source>
</evidence>
<evidence type="ECO:0000256" key="11">
    <source>
        <dbReference type="ARBA" id="ARBA00022679"/>
    </source>
</evidence>
<dbReference type="PANTHER" id="PTHR42743">
    <property type="entry name" value="AMINO-ACID AMINOTRANSFERASE"/>
    <property type="match status" value="1"/>
</dbReference>
<comment type="pathway">
    <text evidence="3 19">Amino-acid biosynthesis; L-isoleucine biosynthesis; L-isoleucine from 2-oxobutanoate: step 4/4.</text>
</comment>
<dbReference type="UniPathway" id="UPA00048">
    <property type="reaction ID" value="UER00073"/>
</dbReference>
<organism evidence="20 21">
    <name type="scientific">Moritella yayanosii</name>
    <dbReference type="NCBI Taxonomy" id="69539"/>
    <lineage>
        <taxon>Bacteria</taxon>
        <taxon>Pseudomonadati</taxon>
        <taxon>Pseudomonadota</taxon>
        <taxon>Gammaproteobacteria</taxon>
        <taxon>Alteromonadales</taxon>
        <taxon>Moritellaceae</taxon>
        <taxon>Moritella</taxon>
    </lineage>
</organism>
<dbReference type="SUPFAM" id="SSF56752">
    <property type="entry name" value="D-aminoacid aminotransferase-like PLP-dependent enzymes"/>
    <property type="match status" value="1"/>
</dbReference>
<dbReference type="UniPathway" id="UPA00049">
    <property type="reaction ID" value="UER00062"/>
</dbReference>
<dbReference type="EC" id="2.6.1.42" evidence="7 19"/>
<comment type="function">
    <text evidence="2 19">Acts on leucine, isoleucine and valine.</text>
</comment>
<dbReference type="InterPro" id="IPR005785">
    <property type="entry name" value="B_amino_transI"/>
</dbReference>
<evidence type="ECO:0000256" key="2">
    <source>
        <dbReference type="ARBA" id="ARBA00003109"/>
    </source>
</evidence>
<dbReference type="GO" id="GO:0052654">
    <property type="term" value="F:L-leucine-2-oxoglutarate transaminase activity"/>
    <property type="evidence" value="ECO:0007669"/>
    <property type="project" value="RHEA"/>
</dbReference>
<keyword evidence="10 19" id="KW-0028">Amino-acid biosynthesis</keyword>
<evidence type="ECO:0000256" key="6">
    <source>
        <dbReference type="ARBA" id="ARBA00009320"/>
    </source>
</evidence>
<evidence type="ECO:0000256" key="7">
    <source>
        <dbReference type="ARBA" id="ARBA00013053"/>
    </source>
</evidence>
<keyword evidence="11 19" id="KW-0808">Transferase</keyword>
<dbReference type="GO" id="GO:0005829">
    <property type="term" value="C:cytosol"/>
    <property type="evidence" value="ECO:0007669"/>
    <property type="project" value="TreeGrafter"/>
</dbReference>
<dbReference type="InterPro" id="IPR018300">
    <property type="entry name" value="Aminotrans_IV_CS"/>
</dbReference>
<dbReference type="PANTHER" id="PTHR42743:SF11">
    <property type="entry name" value="AMINODEOXYCHORISMATE LYASE"/>
    <property type="match status" value="1"/>
</dbReference>
<dbReference type="GO" id="GO:0009097">
    <property type="term" value="P:isoleucine biosynthetic process"/>
    <property type="evidence" value="ECO:0007669"/>
    <property type="project" value="UniProtKB-UniPathway"/>
</dbReference>
<evidence type="ECO:0000313" key="20">
    <source>
        <dbReference type="EMBL" id="SQD79382.1"/>
    </source>
</evidence>
<evidence type="ECO:0000256" key="3">
    <source>
        <dbReference type="ARBA" id="ARBA00004824"/>
    </source>
</evidence>
<evidence type="ECO:0000256" key="1">
    <source>
        <dbReference type="ARBA" id="ARBA00001933"/>
    </source>
</evidence>
<comment type="catalytic activity">
    <reaction evidence="14 19">
        <text>L-valine + 2-oxoglutarate = 3-methyl-2-oxobutanoate + L-glutamate</text>
        <dbReference type="Rhea" id="RHEA:24813"/>
        <dbReference type="ChEBI" id="CHEBI:11851"/>
        <dbReference type="ChEBI" id="CHEBI:16810"/>
        <dbReference type="ChEBI" id="CHEBI:29985"/>
        <dbReference type="ChEBI" id="CHEBI:57762"/>
        <dbReference type="EC" id="2.6.1.42"/>
    </reaction>
</comment>
<evidence type="ECO:0000256" key="18">
    <source>
        <dbReference type="RuleBase" id="RU004516"/>
    </source>
</evidence>
<dbReference type="InterPro" id="IPR043132">
    <property type="entry name" value="BCAT-like_C"/>
</dbReference>
<comment type="catalytic activity">
    <reaction evidence="16 19">
        <text>L-leucine + 2-oxoglutarate = 4-methyl-2-oxopentanoate + L-glutamate</text>
        <dbReference type="Rhea" id="RHEA:18321"/>
        <dbReference type="ChEBI" id="CHEBI:16810"/>
        <dbReference type="ChEBI" id="CHEBI:17865"/>
        <dbReference type="ChEBI" id="CHEBI:29985"/>
        <dbReference type="ChEBI" id="CHEBI:57427"/>
        <dbReference type="EC" id="2.6.1.42"/>
    </reaction>
</comment>
<dbReference type="Gene3D" id="3.20.10.10">
    <property type="entry name" value="D-amino Acid Aminotransferase, subunit A, domain 2"/>
    <property type="match status" value="1"/>
</dbReference>
<evidence type="ECO:0000256" key="16">
    <source>
        <dbReference type="ARBA" id="ARBA00049229"/>
    </source>
</evidence>
<keyword evidence="21" id="KW-1185">Reference proteome</keyword>
<evidence type="ECO:0000256" key="9">
    <source>
        <dbReference type="ARBA" id="ARBA00022576"/>
    </source>
</evidence>
<evidence type="ECO:0000256" key="5">
    <source>
        <dbReference type="ARBA" id="ARBA00005072"/>
    </source>
</evidence>
<dbReference type="InterPro" id="IPR001544">
    <property type="entry name" value="Aminotrans_IV"/>
</dbReference>
<dbReference type="GO" id="GO:0006532">
    <property type="term" value="P:aspartate biosynthetic process"/>
    <property type="evidence" value="ECO:0007669"/>
    <property type="project" value="TreeGrafter"/>
</dbReference>
<keyword evidence="12 18" id="KW-0663">Pyridoxal phosphate</keyword>
<dbReference type="InterPro" id="IPR050571">
    <property type="entry name" value="Class-IV_PLP-Dep_Aminotrnsfr"/>
</dbReference>
<dbReference type="NCBIfam" id="TIGR01122">
    <property type="entry name" value="ilvE_I"/>
    <property type="match status" value="1"/>
</dbReference>
<protein>
    <recommendedName>
        <fullName evidence="8 19">Branched-chain-amino-acid aminotransferase</fullName>
        <shortName evidence="19">BCAT</shortName>
        <ecNumber evidence="7 19">2.6.1.42</ecNumber>
    </recommendedName>
</protein>
<accession>A0A330LSI1</accession>
<dbReference type="Gene3D" id="3.30.470.10">
    <property type="match status" value="1"/>
</dbReference>
<sequence length="329" mass="36121">MQELALFKIIQNYSIREDAIMANTEQQVWFNGKMVPESQAKVSIFTHALHYGSSVFEGIRAYDTPKGPAIFRLKEHVQRLFDSAKIYGWSIPYSKQEIEQACKDAVLANGLTNAYLRPLAYIGNVGLGLTPKSTVCDALVAAMNWGSYLGDESLEKGVDVCVSSWNRLAPNTIPTGAKAGGNYLSSQLISSEAKRHGYDEGIALDVNGTISEGAGENLFFVKNGVIYTPPTTACILPGLTRDTLMVLARDFGYEVREESIAREAMYLADEMFMCGTAAEVVPVRSVDRIDIGTGKRGPITEQLQTAYFALIKGQSEDKWGWLDYVADPS</sequence>
<dbReference type="InterPro" id="IPR033939">
    <property type="entry name" value="BCAT_family"/>
</dbReference>
<reference evidence="21" key="1">
    <citation type="submission" date="2018-05" db="EMBL/GenBank/DDBJ databases">
        <authorList>
            <person name="Cea G.-C."/>
            <person name="William W."/>
        </authorList>
    </citation>
    <scope>NUCLEOTIDE SEQUENCE [LARGE SCALE GENOMIC DNA]</scope>
    <source>
        <strain evidence="21">DB21MT 5</strain>
    </source>
</reference>
<comment type="similarity">
    <text evidence="6 17">Belongs to the class-IV pyridoxal-phosphate-dependent aminotransferase family.</text>
</comment>
<dbReference type="CDD" id="cd01557">
    <property type="entry name" value="BCAT_beta_family"/>
    <property type="match status" value="1"/>
</dbReference>
<dbReference type="InterPro" id="IPR036038">
    <property type="entry name" value="Aminotransferase-like"/>
</dbReference>
<evidence type="ECO:0000256" key="17">
    <source>
        <dbReference type="RuleBase" id="RU004106"/>
    </source>
</evidence>
<proteinExistence type="inferred from homology"/>
<name>A0A330LSI1_9GAMM</name>
<evidence type="ECO:0000256" key="15">
    <source>
        <dbReference type="ARBA" id="ARBA00048798"/>
    </source>
</evidence>
<dbReference type="Pfam" id="PF01063">
    <property type="entry name" value="Aminotran_4"/>
    <property type="match status" value="1"/>
</dbReference>
<dbReference type="GO" id="GO:0052655">
    <property type="term" value="F:L-valine-2-oxoglutarate transaminase activity"/>
    <property type="evidence" value="ECO:0007669"/>
    <property type="project" value="RHEA"/>
</dbReference>
<keyword evidence="13 19" id="KW-0100">Branched-chain amino acid biosynthesis</keyword>
<gene>
    <name evidence="19 20" type="primary">ilvE</name>
    <name evidence="20" type="ORF">MORIYA_2920</name>
</gene>
<dbReference type="FunFam" id="3.20.10.10:FF:000001">
    <property type="entry name" value="Branched-chain-amino-acid aminotransferase"/>
    <property type="match status" value="1"/>
</dbReference>
<comment type="catalytic activity">
    <reaction evidence="15 19">
        <text>L-isoleucine + 2-oxoglutarate = (S)-3-methyl-2-oxopentanoate + L-glutamate</text>
        <dbReference type="Rhea" id="RHEA:24801"/>
        <dbReference type="ChEBI" id="CHEBI:16810"/>
        <dbReference type="ChEBI" id="CHEBI:29985"/>
        <dbReference type="ChEBI" id="CHEBI:35146"/>
        <dbReference type="ChEBI" id="CHEBI:58045"/>
        <dbReference type="EC" id="2.6.1.42"/>
    </reaction>
</comment>
<evidence type="ECO:0000313" key="21">
    <source>
        <dbReference type="Proteomes" id="UP000250163"/>
    </source>
</evidence>
<dbReference type="KEGG" id="mya:MORIYA_2920"/>
<dbReference type="GO" id="GO:0052656">
    <property type="term" value="F:L-isoleucine-2-oxoglutarate transaminase activity"/>
    <property type="evidence" value="ECO:0007669"/>
    <property type="project" value="RHEA"/>
</dbReference>
<dbReference type="PROSITE" id="PS00770">
    <property type="entry name" value="AA_TRANSFER_CLASS_4"/>
    <property type="match status" value="1"/>
</dbReference>
<dbReference type="GO" id="GO:0009098">
    <property type="term" value="P:L-leucine biosynthetic process"/>
    <property type="evidence" value="ECO:0007669"/>
    <property type="project" value="UniProtKB-UniPathway"/>
</dbReference>
<keyword evidence="9 19" id="KW-0032">Aminotransferase</keyword>
<dbReference type="NCBIfam" id="NF005146">
    <property type="entry name" value="PRK06606.1"/>
    <property type="match status" value="1"/>
</dbReference>
<comment type="cofactor">
    <cofactor evidence="1 18">
        <name>pyridoxal 5'-phosphate</name>
        <dbReference type="ChEBI" id="CHEBI:597326"/>
    </cofactor>
</comment>
<evidence type="ECO:0000256" key="8">
    <source>
        <dbReference type="ARBA" id="ARBA00018179"/>
    </source>
</evidence>
<dbReference type="GO" id="GO:0009099">
    <property type="term" value="P:L-valine biosynthetic process"/>
    <property type="evidence" value="ECO:0007669"/>
    <property type="project" value="UniProtKB-UniPathway"/>
</dbReference>
<evidence type="ECO:0000256" key="14">
    <source>
        <dbReference type="ARBA" id="ARBA00048212"/>
    </source>
</evidence>
<evidence type="ECO:0000256" key="19">
    <source>
        <dbReference type="RuleBase" id="RU364094"/>
    </source>
</evidence>
<comment type="pathway">
    <text evidence="4 19">Amino-acid biosynthesis; L-valine biosynthesis; L-valine from pyruvate: step 4/4.</text>
</comment>